<evidence type="ECO:0000313" key="2">
    <source>
        <dbReference type="Proteomes" id="UP000006319"/>
    </source>
</evidence>
<dbReference type="Proteomes" id="UP000006319">
    <property type="component" value="Chromosome 11"/>
</dbReference>
<proteinExistence type="predicted"/>
<accession>K6UYA6</accession>
<gene>
    <name evidence="1" type="ORF">PCYB_115450</name>
</gene>
<evidence type="ECO:0000313" key="1">
    <source>
        <dbReference type="EMBL" id="GAB67525.1"/>
    </source>
</evidence>
<dbReference type="OMA" id="HELLCRK"/>
<dbReference type="EMBL" id="DF157103">
    <property type="protein sequence ID" value="GAB67525.1"/>
    <property type="molecule type" value="Genomic_DNA"/>
</dbReference>
<dbReference type="PhylomeDB" id="K6UYA6"/>
<keyword evidence="2" id="KW-1185">Reference proteome</keyword>
<dbReference type="AlphaFoldDB" id="K6UYA6"/>
<dbReference type="KEGG" id="pcy:PCYB_115450"/>
<reference evidence="1 2" key="1">
    <citation type="journal article" date="2012" name="Nat. Genet.">
        <title>Plasmodium cynomolgi genome sequences provide insight into Plasmodium vivax and the monkey malaria clade.</title>
        <authorList>
            <person name="Tachibana S."/>
            <person name="Sullivan S.A."/>
            <person name="Kawai S."/>
            <person name="Nakamura S."/>
            <person name="Kim H.R."/>
            <person name="Goto N."/>
            <person name="Arisue N."/>
            <person name="Palacpac N.M.Q."/>
            <person name="Honma H."/>
            <person name="Yagi M."/>
            <person name="Tougan T."/>
            <person name="Katakai Y."/>
            <person name="Kaneko O."/>
            <person name="Mita T."/>
            <person name="Kita K."/>
            <person name="Yasutomi Y."/>
            <person name="Sutton P.L."/>
            <person name="Shakhbatyan R."/>
            <person name="Horii T."/>
            <person name="Yasunaga T."/>
            <person name="Barnwell J.W."/>
            <person name="Escalante A.A."/>
            <person name="Carlton J.M."/>
            <person name="Tanabe K."/>
        </authorList>
    </citation>
    <scope>NUCLEOTIDE SEQUENCE [LARGE SCALE GENOMIC DNA]</scope>
    <source>
        <strain evidence="1 2">B</strain>
    </source>
</reference>
<protein>
    <submittedName>
        <fullName evidence="1">Uncharacterized protein</fullName>
    </submittedName>
</protein>
<dbReference type="RefSeq" id="XP_004223472.1">
    <property type="nucleotide sequence ID" value="XM_004223424.1"/>
</dbReference>
<organism evidence="1 2">
    <name type="scientific">Plasmodium cynomolgi (strain B)</name>
    <dbReference type="NCBI Taxonomy" id="1120755"/>
    <lineage>
        <taxon>Eukaryota</taxon>
        <taxon>Sar</taxon>
        <taxon>Alveolata</taxon>
        <taxon>Apicomplexa</taxon>
        <taxon>Aconoidasida</taxon>
        <taxon>Haemosporida</taxon>
        <taxon>Plasmodiidae</taxon>
        <taxon>Plasmodium</taxon>
        <taxon>Plasmodium (Plasmodium)</taxon>
    </lineage>
</organism>
<sequence length="495" mass="58689">MHSQDVNIYEGKYKKKTEELINEARKYIDKLFGNYDILDKKEWESISKLDLFLDINGEQDVLLINGRDIFFHVMDVNFSKKVPLNTQEVLENITQLFKHNKNIYDEYEKKVYKIEKDIKTYLGTGGNRFPLNYTQWNNSYINITHNVAMRAFMDDFYNYFGRLERKILYNPKKLTRIDISFLDGTLEAINSIIKTTIEHKTEKLFGLLNNIFEGDLRSILERKKNEVVLKTIEKEKTGDVYENNFIFEVESLYVEEKKDIQNALSKFSHFMKVNFGFDIDNGSVHFLKSKIEGVEVERKEQQIMKLFKTIVHELLCRKEVIEFFTLVNSLKKNSKTVISFFRKVWGCMATKNDTCIFIETRRLIPLVSKYAEIRGKNNCDIKQYDKEENIIQLMNDIKNAFYRYRIAIKILFLLIEDLKLCKQLNSDYERLVREKKKAQKRNSGSTAKDKEKMEKIYKKVLQEWTTKLDAKKNAIDSNANAIIFYLCLIKEFKLS</sequence>
<dbReference type="VEuPathDB" id="PlasmoDB:PCYB_115450"/>
<name>K6UYA6_PLACD</name>
<dbReference type="OrthoDB" id="384111at2759"/>
<dbReference type="GeneID" id="14693894"/>